<dbReference type="EMBL" id="MF787246">
    <property type="protein sequence ID" value="ATG86321.1"/>
    <property type="molecule type" value="Genomic_DNA"/>
</dbReference>
<dbReference type="Proteomes" id="UP000229296">
    <property type="component" value="Segment"/>
</dbReference>
<organism evidence="1 2">
    <name type="scientific">Lactobacillus phage LpeD</name>
    <dbReference type="NCBI Taxonomy" id="2041210"/>
    <lineage>
        <taxon>Viruses</taxon>
        <taxon>Duplodnaviria</taxon>
        <taxon>Heunggongvirae</taxon>
        <taxon>Uroviricota</taxon>
        <taxon>Caudoviricetes</taxon>
        <taxon>Herelleviridae</taxon>
        <taxon>Elpedvirus</taxon>
        <taxon>Elpedvirus LpeD</taxon>
    </lineage>
</organism>
<name>A0A291I9F2_9CAUD</name>
<evidence type="ECO:0000313" key="1">
    <source>
        <dbReference type="EMBL" id="ATG86321.1"/>
    </source>
</evidence>
<sequence>MAKSLENQFKDLFTRTVNKKTITDNIRNDLGSWIKSKDSSLSVSNVGDDILSISYSLMQDEASKSGINFIDLKPYFERSSKAKRTKDGGWYMVIPISNSATNLRSAYGRSLWDRISHTDFGSTSSEGDIKRIQSTLGVSQDATIPELQYAWKSNNVTRVQWGASGKRGKYIQFRTVSNKSNPNSWIVGRQAFNQDTPDIEKLAPYISTILLDNAKKHLDSTNLIL</sequence>
<accession>A0A291I9F2</accession>
<proteinExistence type="predicted"/>
<evidence type="ECO:0000313" key="2">
    <source>
        <dbReference type="Proteomes" id="UP000229296"/>
    </source>
</evidence>
<protein>
    <submittedName>
        <fullName evidence="1">Uncharacterized protein</fullName>
    </submittedName>
</protein>
<keyword evidence="2" id="KW-1185">Reference proteome</keyword>
<reference evidence="1 2" key="1">
    <citation type="submission" date="2017-08" db="EMBL/GenBank/DDBJ databases">
        <title>Isolation and Characterization of phages of Lactobacillus pentosus and plantarum.</title>
        <authorList>
            <person name="Qi R."/>
            <person name="Yu M."/>
            <person name="Qiao X."/>
            <person name="Li Y."/>
        </authorList>
    </citation>
    <scope>NUCLEOTIDE SEQUENCE [LARGE SCALE GENOMIC DNA]</scope>
</reference>
<gene>
    <name evidence="1" type="ORF">LpeD_12</name>
</gene>